<dbReference type="STRING" id="1867956.BJF95_08940"/>
<dbReference type="SUPFAM" id="SSF50789">
    <property type="entry name" value="Herpes virus serine proteinase, assemblin"/>
    <property type="match status" value="1"/>
</dbReference>
<proteinExistence type="predicted"/>
<keyword evidence="2" id="KW-0645">Protease</keyword>
<comment type="caution">
    <text evidence="5">The sequence shown here is derived from an EMBL/GenBank/DDBJ whole genome shotgun (WGS) entry which is preliminary data.</text>
</comment>
<accession>A0A1Q8ZS22</accession>
<dbReference type="Proteomes" id="UP000186894">
    <property type="component" value="Unassembled WGS sequence"/>
</dbReference>
<dbReference type="AlphaFoldDB" id="A0A1Q8ZS22"/>
<evidence type="ECO:0000313" key="6">
    <source>
        <dbReference type="Proteomes" id="UP000186894"/>
    </source>
</evidence>
<organism evidence="5 6">
    <name type="scientific">Rhizobium oryziradicis</name>
    <dbReference type="NCBI Taxonomy" id="1867956"/>
    <lineage>
        <taxon>Bacteria</taxon>
        <taxon>Pseudomonadati</taxon>
        <taxon>Pseudomonadota</taxon>
        <taxon>Alphaproteobacteria</taxon>
        <taxon>Hyphomicrobiales</taxon>
        <taxon>Rhizobiaceae</taxon>
        <taxon>Rhizobium/Agrobacterium group</taxon>
        <taxon>Rhizobium</taxon>
    </lineage>
</organism>
<dbReference type="GO" id="GO:0006508">
    <property type="term" value="P:proteolysis"/>
    <property type="evidence" value="ECO:0007669"/>
    <property type="project" value="UniProtKB-KW"/>
</dbReference>
<protein>
    <recommendedName>
        <fullName evidence="4">Prohead serine protease domain-containing protein</fullName>
    </recommendedName>
</protein>
<dbReference type="GO" id="GO:0008233">
    <property type="term" value="F:peptidase activity"/>
    <property type="evidence" value="ECO:0007669"/>
    <property type="project" value="UniProtKB-KW"/>
</dbReference>
<dbReference type="EMBL" id="MKIM01000027">
    <property type="protein sequence ID" value="OLP44859.1"/>
    <property type="molecule type" value="Genomic_DNA"/>
</dbReference>
<dbReference type="NCBIfam" id="TIGR01543">
    <property type="entry name" value="proheadase_HK97"/>
    <property type="match status" value="1"/>
</dbReference>
<dbReference type="InterPro" id="IPR054613">
    <property type="entry name" value="Peptidase_S78_dom"/>
</dbReference>
<dbReference type="Pfam" id="PF04586">
    <property type="entry name" value="Peptidase_S78"/>
    <property type="match status" value="1"/>
</dbReference>
<evidence type="ECO:0000256" key="1">
    <source>
        <dbReference type="ARBA" id="ARBA00022612"/>
    </source>
</evidence>
<evidence type="ECO:0000256" key="3">
    <source>
        <dbReference type="ARBA" id="ARBA00022801"/>
    </source>
</evidence>
<gene>
    <name evidence="5" type="ORF">BJF95_08940</name>
</gene>
<keyword evidence="1" id="KW-1188">Viral release from host cell</keyword>
<name>A0A1Q8ZS22_9HYPH</name>
<reference evidence="5 6" key="1">
    <citation type="submission" date="2016-09" db="EMBL/GenBank/DDBJ databases">
        <title>Rhizobium oryziradicis sp. nov., isolated from the root of rice.</title>
        <authorList>
            <person name="Zhao J."/>
            <person name="Zhang X."/>
        </authorList>
    </citation>
    <scope>NUCLEOTIDE SEQUENCE [LARGE SCALE GENOMIC DNA]</scope>
    <source>
        <strain evidence="5 6">N19</strain>
    </source>
</reference>
<evidence type="ECO:0000256" key="2">
    <source>
        <dbReference type="ARBA" id="ARBA00022670"/>
    </source>
</evidence>
<evidence type="ECO:0000259" key="4">
    <source>
        <dbReference type="Pfam" id="PF04586"/>
    </source>
</evidence>
<feature type="domain" description="Prohead serine protease" evidence="4">
    <location>
        <begin position="24"/>
        <end position="166"/>
    </location>
</feature>
<sequence>MTIFHKNAQRRFTANAVLDGFKTEGEGIIIGYASTFGGGADSHGDIIAPGAFQKSLAQHKAAGTMPALLWSHKQDQPIGKWTAMREDAHGLVSEGVINLRTTGGRDAWEHLKAGDAGGLSIGYRVPAGAEEIQRDGTSLLKEIDLQEVSVVVFPSNRSARVSALKSINSKSELVDLLREAGLARSAAQKIAGGGFAALVGNDQSFAVDHQKAIEFAAQIEAATAKIRSL</sequence>
<keyword evidence="3" id="KW-0378">Hydrolase</keyword>
<evidence type="ECO:0000313" key="5">
    <source>
        <dbReference type="EMBL" id="OLP44859.1"/>
    </source>
</evidence>
<keyword evidence="6" id="KW-1185">Reference proteome</keyword>
<dbReference type="InterPro" id="IPR006433">
    <property type="entry name" value="Prohead_protease"/>
</dbReference>